<dbReference type="PROSITE" id="PS50005">
    <property type="entry name" value="TPR"/>
    <property type="match status" value="1"/>
</dbReference>
<keyword evidence="6" id="KW-0862">Zinc</keyword>
<evidence type="ECO:0000259" key="12">
    <source>
        <dbReference type="PROSITE" id="PS50280"/>
    </source>
</evidence>
<feature type="domain" description="MYND-type" evidence="13">
    <location>
        <begin position="279"/>
        <end position="318"/>
    </location>
</feature>
<dbReference type="InterPro" id="IPR046341">
    <property type="entry name" value="SET_dom_sf"/>
</dbReference>
<dbReference type="EMBL" id="CAJHNH020000224">
    <property type="protein sequence ID" value="CAG5116220.1"/>
    <property type="molecule type" value="Genomic_DNA"/>
</dbReference>
<dbReference type="GO" id="GO:0005634">
    <property type="term" value="C:nucleus"/>
    <property type="evidence" value="ECO:0007669"/>
    <property type="project" value="TreeGrafter"/>
</dbReference>
<evidence type="ECO:0000256" key="9">
    <source>
        <dbReference type="ARBA" id="ARBA00093680"/>
    </source>
</evidence>
<evidence type="ECO:0000256" key="6">
    <source>
        <dbReference type="ARBA" id="ARBA00022833"/>
    </source>
</evidence>
<dbReference type="Gene3D" id="2.170.270.10">
    <property type="entry name" value="SET domain"/>
    <property type="match status" value="1"/>
</dbReference>
<evidence type="ECO:0000256" key="10">
    <source>
        <dbReference type="PROSITE-ProRule" id="PRU00134"/>
    </source>
</evidence>
<sequence>MSPNKVATIRKDITQWLKDTNQYNEFVQNFQSCHTNADRVACLYKLPITKNVLTVQENFKGKDKVEADLLREKGNKLFKAKNYLAALNTYSQSIILAPDNCDILPLVYNNRSTSSFYLKHYALCLQDIELAFMHNYPPASCYRLFVRKGKCMYYLNHKEEAIKSFQQSLVVLERSELNEENKRSTIAEIQSFLDLCEDIRASPSSLSTNSYNCCHSGIPDLNSPPSKEVPCMSEDLEIRLDSYGGRGIFANRDIDIGTVLIIETPFSSFLLKEFNTTHCHYCCNRVFLPLPCRQCSAVVFCSLNCRHAAWVKFHWAECRILGNILDTQGALSLLAARMVLTAGLDELVKSKETCDDGKVDRTAGFDDDGVYNSENYATSYSLVNHADKREFNDLFYRTISALFFLQNLEVVGYFSEGINPNVALKNSNEVSEQALRLRYLVGGHILRNTMMLPCNAHEVSEFCLNMNDPPMSVTLEIGGGVYPVLSLLNHSCDPSVVRHSYGNICVVRAIRGIRKGEELKDNYGAMYATHEMSARVEKLSQYFFCCSCEACLGNWPQYFEIPNERPVFRCVQCDGQVPIPAGNQTELARCTSCNVVQDITLTVLQMRDMEGAYKDALTAVVNGSSSNAHMSVLLNYLRFVDKHVHRPFRDINDCQEAIKQVLNIHANCFPGQL</sequence>
<evidence type="ECO:0000256" key="4">
    <source>
        <dbReference type="ARBA" id="ARBA00022723"/>
    </source>
</evidence>
<gene>
    <name evidence="14" type="ORF">CUNI_LOCUS1778</name>
</gene>
<evidence type="ECO:0000313" key="15">
    <source>
        <dbReference type="Proteomes" id="UP000678393"/>
    </source>
</evidence>
<dbReference type="PROSITE" id="PS50280">
    <property type="entry name" value="SET"/>
    <property type="match status" value="1"/>
</dbReference>
<evidence type="ECO:0000259" key="13">
    <source>
        <dbReference type="PROSITE" id="PS50865"/>
    </source>
</evidence>
<dbReference type="OrthoDB" id="5945798at2759"/>
<dbReference type="SMART" id="SM00028">
    <property type="entry name" value="TPR"/>
    <property type="match status" value="2"/>
</dbReference>
<dbReference type="Gene3D" id="6.10.140.2220">
    <property type="match status" value="1"/>
</dbReference>
<evidence type="ECO:0000256" key="1">
    <source>
        <dbReference type="ARBA" id="ARBA00022603"/>
    </source>
</evidence>
<dbReference type="Gene3D" id="1.25.40.10">
    <property type="entry name" value="Tetratricopeptide repeat domain"/>
    <property type="match status" value="1"/>
</dbReference>
<accession>A0A8S3YM83</accession>
<feature type="repeat" description="TPR" evidence="11">
    <location>
        <begin position="67"/>
        <end position="100"/>
    </location>
</feature>
<dbReference type="SUPFAM" id="SSF144232">
    <property type="entry name" value="HIT/MYND zinc finger-like"/>
    <property type="match status" value="1"/>
</dbReference>
<dbReference type="GO" id="GO:0008168">
    <property type="term" value="F:methyltransferase activity"/>
    <property type="evidence" value="ECO:0007669"/>
    <property type="project" value="UniProtKB-KW"/>
</dbReference>
<proteinExistence type="predicted"/>
<dbReference type="Pfam" id="PF00856">
    <property type="entry name" value="SET"/>
    <property type="match status" value="1"/>
</dbReference>
<evidence type="ECO:0000313" key="14">
    <source>
        <dbReference type="EMBL" id="CAG5116220.1"/>
    </source>
</evidence>
<name>A0A8S3YM83_9EUPU</name>
<evidence type="ECO:0000256" key="5">
    <source>
        <dbReference type="ARBA" id="ARBA00022771"/>
    </source>
</evidence>
<evidence type="ECO:0000256" key="7">
    <source>
        <dbReference type="ARBA" id="ARBA00093423"/>
    </source>
</evidence>
<keyword evidence="11" id="KW-0802">TPR repeat</keyword>
<feature type="domain" description="SET" evidence="12">
    <location>
        <begin position="234"/>
        <end position="524"/>
    </location>
</feature>
<dbReference type="GO" id="GO:0005737">
    <property type="term" value="C:cytoplasm"/>
    <property type="evidence" value="ECO:0007669"/>
    <property type="project" value="TreeGrafter"/>
</dbReference>
<dbReference type="GO" id="GO:0032259">
    <property type="term" value="P:methylation"/>
    <property type="evidence" value="ECO:0007669"/>
    <property type="project" value="UniProtKB-KW"/>
</dbReference>
<dbReference type="GO" id="GO:0008270">
    <property type="term" value="F:zinc ion binding"/>
    <property type="evidence" value="ECO:0007669"/>
    <property type="project" value="UniProtKB-KW"/>
</dbReference>
<keyword evidence="15" id="KW-1185">Reference proteome</keyword>
<evidence type="ECO:0000256" key="8">
    <source>
        <dbReference type="ARBA" id="ARBA00093635"/>
    </source>
</evidence>
<dbReference type="PANTHER" id="PTHR46165">
    <property type="entry name" value="SET AND MYND DOMAIN-CONTAINING PROTEIN 4"/>
    <property type="match status" value="1"/>
</dbReference>
<dbReference type="AlphaFoldDB" id="A0A8S3YM83"/>
<dbReference type="GO" id="GO:0042826">
    <property type="term" value="F:histone deacetylase binding"/>
    <property type="evidence" value="ECO:0007669"/>
    <property type="project" value="TreeGrafter"/>
</dbReference>
<dbReference type="SUPFAM" id="SSF82199">
    <property type="entry name" value="SET domain"/>
    <property type="match status" value="1"/>
</dbReference>
<dbReference type="CDD" id="cd10536">
    <property type="entry name" value="SET_SMYD4"/>
    <property type="match status" value="1"/>
</dbReference>
<dbReference type="InterPro" id="IPR044421">
    <property type="entry name" value="SMYD4_SET"/>
</dbReference>
<keyword evidence="3" id="KW-0949">S-adenosyl-L-methionine</keyword>
<dbReference type="PANTHER" id="PTHR46165:SF7">
    <property type="entry name" value="SET AND MYND DOMAIN-CONTAINING PROTEIN 4"/>
    <property type="match status" value="1"/>
</dbReference>
<comment type="caution">
    <text evidence="14">The sequence shown here is derived from an EMBL/GenBank/DDBJ whole genome shotgun (WGS) entry which is preliminary data.</text>
</comment>
<keyword evidence="1" id="KW-0489">Methyltransferase</keyword>
<keyword evidence="5 10" id="KW-0863">Zinc-finger</keyword>
<dbReference type="InterPro" id="IPR002893">
    <property type="entry name" value="Znf_MYND"/>
</dbReference>
<reference evidence="14" key="1">
    <citation type="submission" date="2021-04" db="EMBL/GenBank/DDBJ databases">
        <authorList>
            <consortium name="Molecular Ecology Group"/>
        </authorList>
    </citation>
    <scope>NUCLEOTIDE SEQUENCE</scope>
</reference>
<evidence type="ECO:0000256" key="11">
    <source>
        <dbReference type="PROSITE-ProRule" id="PRU00339"/>
    </source>
</evidence>
<dbReference type="Proteomes" id="UP000678393">
    <property type="component" value="Unassembled WGS sequence"/>
</dbReference>
<dbReference type="InterPro" id="IPR019734">
    <property type="entry name" value="TPR_rpt"/>
</dbReference>
<dbReference type="InterPro" id="IPR011990">
    <property type="entry name" value="TPR-like_helical_dom_sf"/>
</dbReference>
<dbReference type="PROSITE" id="PS50865">
    <property type="entry name" value="ZF_MYND_2"/>
    <property type="match status" value="1"/>
</dbReference>
<dbReference type="InterPro" id="IPR052097">
    <property type="entry name" value="SET-MYND_domain_protein"/>
</dbReference>
<dbReference type="InterPro" id="IPR001214">
    <property type="entry name" value="SET_dom"/>
</dbReference>
<protein>
    <recommendedName>
        <fullName evidence="8">Protein-lysine N-methyltransferase SMYD4</fullName>
    </recommendedName>
    <alternativeName>
        <fullName evidence="9">SET and MYND domain-containing protein 4</fullName>
    </alternativeName>
</protein>
<dbReference type="Gene3D" id="1.10.220.160">
    <property type="match status" value="1"/>
</dbReference>
<organism evidence="14 15">
    <name type="scientific">Candidula unifasciata</name>
    <dbReference type="NCBI Taxonomy" id="100452"/>
    <lineage>
        <taxon>Eukaryota</taxon>
        <taxon>Metazoa</taxon>
        <taxon>Spiralia</taxon>
        <taxon>Lophotrochozoa</taxon>
        <taxon>Mollusca</taxon>
        <taxon>Gastropoda</taxon>
        <taxon>Heterobranchia</taxon>
        <taxon>Euthyneura</taxon>
        <taxon>Panpulmonata</taxon>
        <taxon>Eupulmonata</taxon>
        <taxon>Stylommatophora</taxon>
        <taxon>Helicina</taxon>
        <taxon>Helicoidea</taxon>
        <taxon>Geomitridae</taxon>
        <taxon>Candidula</taxon>
    </lineage>
</organism>
<evidence type="ECO:0000256" key="3">
    <source>
        <dbReference type="ARBA" id="ARBA00022691"/>
    </source>
</evidence>
<keyword evidence="2" id="KW-0808">Transferase</keyword>
<evidence type="ECO:0000256" key="2">
    <source>
        <dbReference type="ARBA" id="ARBA00022679"/>
    </source>
</evidence>
<keyword evidence="4" id="KW-0479">Metal-binding</keyword>
<comment type="function">
    <text evidence="7">Protein-lysine N-methyltransferase. Monomethylates PRMT5, modulating its transcriptional activity. May also act as a histone methyltransferase. Plays a critical role in cardiac development. Acts as a key epigenetic regulator of gene expression during cardiac development via its dual activities as a methyltransferase and negative regulator of HDAC1.</text>
</comment>
<dbReference type="SUPFAM" id="SSF48452">
    <property type="entry name" value="TPR-like"/>
    <property type="match status" value="1"/>
</dbReference>